<evidence type="ECO:0000259" key="13">
    <source>
        <dbReference type="PROSITE" id="PS50893"/>
    </source>
</evidence>
<dbReference type="InterPro" id="IPR050107">
    <property type="entry name" value="ABC_carbohydrate_import_ATPase"/>
</dbReference>
<protein>
    <submittedName>
        <fullName evidence="14">ATP-binding cassette domain-containing protein</fullName>
    </submittedName>
</protein>
<evidence type="ECO:0000256" key="1">
    <source>
        <dbReference type="ARBA" id="ARBA00004651"/>
    </source>
</evidence>
<keyword evidence="9" id="KW-1278">Translocase</keyword>
<evidence type="ECO:0000256" key="3">
    <source>
        <dbReference type="ARBA" id="ARBA00022475"/>
    </source>
</evidence>
<evidence type="ECO:0000313" key="14">
    <source>
        <dbReference type="EMBL" id="MCW5322907.1"/>
    </source>
</evidence>
<keyword evidence="4" id="KW-0762">Sugar transport</keyword>
<feature type="transmembrane region" description="Helical" evidence="12">
    <location>
        <begin position="76"/>
        <end position="94"/>
    </location>
</feature>
<keyword evidence="15" id="KW-1185">Reference proteome</keyword>
<name>A0ABT3KX40_9BURK</name>
<dbReference type="PANTHER" id="PTHR43790:SF3">
    <property type="entry name" value="D-ALLOSE IMPORT ATP-BINDING PROTEIN ALSA-RELATED"/>
    <property type="match status" value="1"/>
</dbReference>
<feature type="domain" description="ABC transporter" evidence="13">
    <location>
        <begin position="358"/>
        <end position="596"/>
    </location>
</feature>
<evidence type="ECO:0000256" key="8">
    <source>
        <dbReference type="ARBA" id="ARBA00022840"/>
    </source>
</evidence>
<dbReference type="InterPro" id="IPR003439">
    <property type="entry name" value="ABC_transporter-like_ATP-bd"/>
</dbReference>
<dbReference type="Pfam" id="PF02653">
    <property type="entry name" value="BPD_transp_2"/>
    <property type="match status" value="1"/>
</dbReference>
<feature type="transmembrane region" description="Helical" evidence="12">
    <location>
        <begin position="272"/>
        <end position="294"/>
    </location>
</feature>
<dbReference type="InterPro" id="IPR001851">
    <property type="entry name" value="ABC_transp_permease"/>
</dbReference>
<keyword evidence="10 12" id="KW-1133">Transmembrane helix</keyword>
<dbReference type="SMART" id="SM00382">
    <property type="entry name" value="AAA"/>
    <property type="match status" value="2"/>
</dbReference>
<comment type="subcellular location">
    <subcellularLocation>
        <location evidence="1">Cell membrane</location>
        <topology evidence="1">Multi-pass membrane protein</topology>
    </subcellularLocation>
</comment>
<feature type="transmembrane region" description="Helical" evidence="12">
    <location>
        <begin position="49"/>
        <end position="69"/>
    </location>
</feature>
<feature type="domain" description="ABC transporter" evidence="13">
    <location>
        <begin position="606"/>
        <end position="849"/>
    </location>
</feature>
<sequence length="849" mass="88953">MADATGTRTPPALRTMRRELSLLAIVVLVLAGFGASTPRYLSAENLLNIGQQTAVIATVAYAMTAVIICRGVDISVGGTLAASSVLAALAMQSGGLPGGLGVLLVIAVGAAFGLLNGALASYAGISPLVATLAVCALARGMALSLSGARSVPVDSGLYLWFGSGSLFDVPVSFLIAVLLAGLWFLLLQRTVFGRWVYATGGNEDAARASLIPVRAVCLMTYVLAGASAGVGALLTTGRVGSAQPLSGAGLEFAAITAAVIGGTRLSGGHGSIVATALGALLLGAVNTGLSFLQVSQQVNYFVTGGFVIAAVVLGQRGSLLQFAPGSALRRRRSAPVAAAAQRAGTVDAVDAMAQPHTLELRAIGKRFGNVQALADVSLRLRSAEVLALVGENGAGKSTLVKLLAGIHTPQQGEILLDGRVLALASTQDSRAAGIAVIHQHFSLIPDLTVAENLALARGHLPKRFGCWLDRAAMRRSARQVLDALQLPVDPDAIVARLTIGQCQMVEIAKATLAEAWLIAMDEPTSALTNHERDLLYRLVGQLQQRGCCVLYISHKMQEIYRLAQRAVVLRDGRVVAEADLARTDAAALIRMMVGRDIREVFPFRPARTRDLLLDVRQLSDRRLLQGIDLQVRSGELVALTGLMGSGRTELLRCIAGFAPFTQGRVAIGGAALRVGSALHAARLGVAYVPEDRHREGFVGSMSLRDNLGLRWISAHNRAGFVAADGLRRLAAQLIARLGVRPPDAENLVQQLSGGNQQKIVLGKWLATEPRVLLLDEPTNGVDVGAKFEIHKLIADLKGQGVAILMVSSELPEVLGVADRIVVLSGGRVAGELARGATEEQVTGLAFKYA</sequence>
<comment type="caution">
    <text evidence="14">The sequence shown here is derived from an EMBL/GenBank/DDBJ whole genome shotgun (WGS) entry which is preliminary data.</text>
</comment>
<dbReference type="SUPFAM" id="SSF52540">
    <property type="entry name" value="P-loop containing nucleoside triphosphate hydrolases"/>
    <property type="match status" value="2"/>
</dbReference>
<keyword evidence="11 12" id="KW-0472">Membrane</keyword>
<evidence type="ECO:0000256" key="10">
    <source>
        <dbReference type="ARBA" id="ARBA00022989"/>
    </source>
</evidence>
<evidence type="ECO:0000256" key="7">
    <source>
        <dbReference type="ARBA" id="ARBA00022741"/>
    </source>
</evidence>
<keyword evidence="3" id="KW-1003">Cell membrane</keyword>
<keyword evidence="2" id="KW-0813">Transport</keyword>
<feature type="transmembrane region" description="Helical" evidence="12">
    <location>
        <begin position="300"/>
        <end position="323"/>
    </location>
</feature>
<dbReference type="PROSITE" id="PS50893">
    <property type="entry name" value="ABC_TRANSPORTER_2"/>
    <property type="match status" value="2"/>
</dbReference>
<dbReference type="InterPro" id="IPR017871">
    <property type="entry name" value="ABC_transporter-like_CS"/>
</dbReference>
<dbReference type="InterPro" id="IPR027417">
    <property type="entry name" value="P-loop_NTPase"/>
</dbReference>
<dbReference type="Gene3D" id="3.40.50.300">
    <property type="entry name" value="P-loop containing nucleotide triphosphate hydrolases"/>
    <property type="match status" value="2"/>
</dbReference>
<organism evidence="14 15">
    <name type="scientific">Verminephrobacter aporrectodeae subsp. tuberculatae</name>
    <dbReference type="NCBI Taxonomy" id="1110392"/>
    <lineage>
        <taxon>Bacteria</taxon>
        <taxon>Pseudomonadati</taxon>
        <taxon>Pseudomonadota</taxon>
        <taxon>Betaproteobacteria</taxon>
        <taxon>Burkholderiales</taxon>
        <taxon>Comamonadaceae</taxon>
        <taxon>Verminephrobacter</taxon>
    </lineage>
</organism>
<proteinExistence type="predicted"/>
<accession>A0ABT3KX40</accession>
<feature type="transmembrane region" description="Helical" evidence="12">
    <location>
        <begin position="100"/>
        <end position="120"/>
    </location>
</feature>
<feature type="transmembrane region" description="Helical" evidence="12">
    <location>
        <begin position="127"/>
        <end position="145"/>
    </location>
</feature>
<keyword evidence="6" id="KW-0677">Repeat</keyword>
<evidence type="ECO:0000256" key="2">
    <source>
        <dbReference type="ARBA" id="ARBA00022448"/>
    </source>
</evidence>
<dbReference type="CDD" id="cd03216">
    <property type="entry name" value="ABC_Carb_Monos_I"/>
    <property type="match status" value="1"/>
</dbReference>
<dbReference type="Proteomes" id="UP001208935">
    <property type="component" value="Unassembled WGS sequence"/>
</dbReference>
<reference evidence="15" key="1">
    <citation type="submission" date="2023-07" db="EMBL/GenBank/DDBJ databases">
        <title>Verminephrobacter genomes.</title>
        <authorList>
            <person name="Lund M.B."/>
        </authorList>
    </citation>
    <scope>NUCLEOTIDE SEQUENCE [LARGE SCALE GENOMIC DNA]</scope>
    <source>
        <strain evidence="15">AtM5-05</strain>
    </source>
</reference>
<dbReference type="EMBL" id="QZCW01000003">
    <property type="protein sequence ID" value="MCW5322907.1"/>
    <property type="molecule type" value="Genomic_DNA"/>
</dbReference>
<gene>
    <name evidence="14" type="ORF">D5039_17675</name>
</gene>
<dbReference type="RefSeq" id="WP_265282983.1">
    <property type="nucleotide sequence ID" value="NZ_QZCW01000003.1"/>
</dbReference>
<evidence type="ECO:0000256" key="12">
    <source>
        <dbReference type="SAM" id="Phobius"/>
    </source>
</evidence>
<evidence type="ECO:0000256" key="6">
    <source>
        <dbReference type="ARBA" id="ARBA00022737"/>
    </source>
</evidence>
<dbReference type="InterPro" id="IPR003593">
    <property type="entry name" value="AAA+_ATPase"/>
</dbReference>
<evidence type="ECO:0000256" key="4">
    <source>
        <dbReference type="ARBA" id="ARBA00022597"/>
    </source>
</evidence>
<feature type="transmembrane region" description="Helical" evidence="12">
    <location>
        <begin position="20"/>
        <end position="37"/>
    </location>
</feature>
<dbReference type="PANTHER" id="PTHR43790">
    <property type="entry name" value="CARBOHYDRATE TRANSPORT ATP-BINDING PROTEIN MG119-RELATED"/>
    <property type="match status" value="1"/>
</dbReference>
<dbReference type="CDD" id="cd03215">
    <property type="entry name" value="ABC_Carb_Monos_II"/>
    <property type="match status" value="1"/>
</dbReference>
<keyword evidence="8 14" id="KW-0067">ATP-binding</keyword>
<keyword evidence="7" id="KW-0547">Nucleotide-binding</keyword>
<feature type="transmembrane region" description="Helical" evidence="12">
    <location>
        <begin position="157"/>
        <end position="186"/>
    </location>
</feature>
<evidence type="ECO:0000256" key="11">
    <source>
        <dbReference type="ARBA" id="ARBA00023136"/>
    </source>
</evidence>
<evidence type="ECO:0000313" key="15">
    <source>
        <dbReference type="Proteomes" id="UP001208935"/>
    </source>
</evidence>
<dbReference type="CDD" id="cd06579">
    <property type="entry name" value="TM_PBP1_transp_AraH_like"/>
    <property type="match status" value="1"/>
</dbReference>
<dbReference type="PROSITE" id="PS00211">
    <property type="entry name" value="ABC_TRANSPORTER_1"/>
    <property type="match status" value="1"/>
</dbReference>
<dbReference type="Pfam" id="PF00005">
    <property type="entry name" value="ABC_tran"/>
    <property type="match status" value="2"/>
</dbReference>
<evidence type="ECO:0000256" key="9">
    <source>
        <dbReference type="ARBA" id="ARBA00022967"/>
    </source>
</evidence>
<evidence type="ECO:0000256" key="5">
    <source>
        <dbReference type="ARBA" id="ARBA00022692"/>
    </source>
</evidence>
<feature type="transmembrane region" description="Helical" evidence="12">
    <location>
        <begin position="215"/>
        <end position="235"/>
    </location>
</feature>
<keyword evidence="5 12" id="KW-0812">Transmembrane</keyword>
<dbReference type="GO" id="GO:0005524">
    <property type="term" value="F:ATP binding"/>
    <property type="evidence" value="ECO:0007669"/>
    <property type="project" value="UniProtKB-KW"/>
</dbReference>